<dbReference type="Proteomes" id="UP001172630">
    <property type="component" value="Unassembled WGS sequence"/>
</dbReference>
<gene>
    <name evidence="1" type="ORF">PY650_17085</name>
</gene>
<comment type="caution">
    <text evidence="1">The sequence shown here is derived from an EMBL/GenBank/DDBJ whole genome shotgun (WGS) entry which is preliminary data.</text>
</comment>
<accession>A0ABT7KFE6</accession>
<organism evidence="1 2">
    <name type="scientific">Rhizobium calliandrae</name>
    <dbReference type="NCBI Taxonomy" id="1312182"/>
    <lineage>
        <taxon>Bacteria</taxon>
        <taxon>Pseudomonadati</taxon>
        <taxon>Pseudomonadota</taxon>
        <taxon>Alphaproteobacteria</taxon>
        <taxon>Hyphomicrobiales</taxon>
        <taxon>Rhizobiaceae</taxon>
        <taxon>Rhizobium/Agrobacterium group</taxon>
        <taxon>Rhizobium</taxon>
    </lineage>
</organism>
<evidence type="ECO:0008006" key="3">
    <source>
        <dbReference type="Google" id="ProtNLM"/>
    </source>
</evidence>
<evidence type="ECO:0000313" key="1">
    <source>
        <dbReference type="EMBL" id="MDL2407346.1"/>
    </source>
</evidence>
<dbReference type="EMBL" id="JARFYN010000020">
    <property type="protein sequence ID" value="MDL2407346.1"/>
    <property type="molecule type" value="Genomic_DNA"/>
</dbReference>
<dbReference type="SUPFAM" id="SSF56281">
    <property type="entry name" value="Metallo-hydrolase/oxidoreductase"/>
    <property type="match status" value="1"/>
</dbReference>
<dbReference type="RefSeq" id="WP_285880603.1">
    <property type="nucleotide sequence ID" value="NZ_JARFYN010000020.1"/>
</dbReference>
<dbReference type="InterPro" id="IPR036866">
    <property type="entry name" value="RibonucZ/Hydroxyglut_hydro"/>
</dbReference>
<reference evidence="1" key="1">
    <citation type="submission" date="2023-06" db="EMBL/GenBank/DDBJ databases">
        <title>Phylogenetic Diversity of Rhizobium strains.</title>
        <authorList>
            <person name="Moura F.T."/>
            <person name="Helene L.C.F."/>
            <person name="Hungria M."/>
        </authorList>
    </citation>
    <scope>NUCLEOTIDE SEQUENCE</scope>
    <source>
        <strain evidence="1">CCGE524</strain>
    </source>
</reference>
<proteinExistence type="predicted"/>
<name>A0ABT7KFE6_9HYPH</name>
<protein>
    <recommendedName>
        <fullName evidence="3">MBL fold metallo-hydrolase</fullName>
    </recommendedName>
</protein>
<evidence type="ECO:0000313" key="2">
    <source>
        <dbReference type="Proteomes" id="UP001172630"/>
    </source>
</evidence>
<sequence length="96" mass="10549">MSFIIDGMIKAADANVAATTNKTIVIPGHGPIGDKKQLIAYRDMLKAVRDDVAKLKKKGHSLDEVVAVKRSAKFDAKWGKFVIDLSFFTQHVHEGV</sequence>
<keyword evidence="2" id="KW-1185">Reference proteome</keyword>